<dbReference type="PANTHER" id="PTHR23504">
    <property type="entry name" value="MAJOR FACILITATOR SUPERFAMILY DOMAIN-CONTAINING PROTEIN 10"/>
    <property type="match status" value="1"/>
</dbReference>
<feature type="transmembrane region" description="Helical" evidence="6">
    <location>
        <begin position="262"/>
        <end position="289"/>
    </location>
</feature>
<feature type="transmembrane region" description="Helical" evidence="6">
    <location>
        <begin position="63"/>
        <end position="84"/>
    </location>
</feature>
<dbReference type="Pfam" id="PF07690">
    <property type="entry name" value="MFS_1"/>
    <property type="match status" value="1"/>
</dbReference>
<evidence type="ECO:0000256" key="3">
    <source>
        <dbReference type="ARBA" id="ARBA00022692"/>
    </source>
</evidence>
<evidence type="ECO:0000256" key="2">
    <source>
        <dbReference type="ARBA" id="ARBA00022448"/>
    </source>
</evidence>
<dbReference type="Gene3D" id="1.20.1250.20">
    <property type="entry name" value="MFS general substrate transporter like domains"/>
    <property type="match status" value="1"/>
</dbReference>
<dbReference type="PROSITE" id="PS50850">
    <property type="entry name" value="MFS"/>
    <property type="match status" value="1"/>
</dbReference>
<evidence type="ECO:0000313" key="9">
    <source>
        <dbReference type="Proteomes" id="UP001201163"/>
    </source>
</evidence>
<feature type="transmembrane region" description="Helical" evidence="6">
    <location>
        <begin position="455"/>
        <end position="472"/>
    </location>
</feature>
<keyword evidence="3 6" id="KW-0812">Transmembrane</keyword>
<keyword evidence="5 6" id="KW-0472">Membrane</keyword>
<feature type="domain" description="Major facilitator superfamily (MFS) profile" evidence="7">
    <location>
        <begin position="24"/>
        <end position="481"/>
    </location>
</feature>
<dbReference type="GO" id="GO:0022857">
    <property type="term" value="F:transmembrane transporter activity"/>
    <property type="evidence" value="ECO:0007669"/>
    <property type="project" value="InterPro"/>
</dbReference>
<feature type="transmembrane region" description="Helical" evidence="6">
    <location>
        <begin position="119"/>
        <end position="141"/>
    </location>
</feature>
<dbReference type="SUPFAM" id="SSF103473">
    <property type="entry name" value="MFS general substrate transporter"/>
    <property type="match status" value="1"/>
</dbReference>
<protein>
    <submittedName>
        <fullName evidence="8">Major facilitator superfamily domain-containing protein</fullName>
    </submittedName>
</protein>
<reference evidence="8" key="1">
    <citation type="submission" date="2022-01" db="EMBL/GenBank/DDBJ databases">
        <title>Comparative genomics reveals a dynamic genome evolution in the ectomycorrhizal milk-cap (Lactarius) mushrooms.</title>
        <authorList>
            <consortium name="DOE Joint Genome Institute"/>
            <person name="Lebreton A."/>
            <person name="Tang N."/>
            <person name="Kuo A."/>
            <person name="LaButti K."/>
            <person name="Drula E."/>
            <person name="Barry K."/>
            <person name="Clum A."/>
            <person name="Lipzen A."/>
            <person name="Mousain D."/>
            <person name="Ng V."/>
            <person name="Wang R."/>
            <person name="Wang X."/>
            <person name="Dai Y."/>
            <person name="Henrissat B."/>
            <person name="Grigoriev I.V."/>
            <person name="Guerin-Laguette A."/>
            <person name="Yu F."/>
            <person name="Martin F.M."/>
        </authorList>
    </citation>
    <scope>NUCLEOTIDE SEQUENCE</scope>
    <source>
        <strain evidence="8">QP</strain>
    </source>
</reference>
<feature type="transmembrane region" description="Helical" evidence="6">
    <location>
        <begin position="381"/>
        <end position="407"/>
    </location>
</feature>
<keyword evidence="9" id="KW-1185">Reference proteome</keyword>
<evidence type="ECO:0000256" key="6">
    <source>
        <dbReference type="SAM" id="Phobius"/>
    </source>
</evidence>
<dbReference type="GO" id="GO:0016020">
    <property type="term" value="C:membrane"/>
    <property type="evidence" value="ECO:0007669"/>
    <property type="project" value="UniProtKB-SubCell"/>
</dbReference>
<dbReference type="InterPro" id="IPR036259">
    <property type="entry name" value="MFS_trans_sf"/>
</dbReference>
<sequence>MAQLSDESCPLLAPSPSTPLPKAQLFALCLIRLVEPIAFAQVFPYINEMIADLHLPGGPSRIVFYSGLAESVFAISSLFSIYYWARLSDVVGRRPVIFIGMLGMNLATLLFGLQRTLVGLLLVRCLGGFFSGNVAVIYSVLGELTDSTNQAIAFPLFSLAWPVGSIIGPLIGGTFSNPASTFPNSNLFHHDLFRTYPYFLPGCITSAVSLIGVILGYVLLEETLPSKRRGLSSHGSIQEVYQPPRSAPFTLKMLVSVPIIRAISLSGAGLSFTYTAFDVLFVLFCYSPIESGGLALSPTDIGFCLAISGLVACFIQLFVTPVLIARCDHIRAYNRCMSLWPFCFLPLPLLNIVARTGLSAINGDVATDTLRLSDADGHVQAMVWCGIVALLALSRLGSVAFGLSMILVKETAPTPESLGATNGLVQFAMSLTRSICPAFASSLFALLASGKFPSGYLWVVVMAGISYAWSLLGGQIERSRESVIINE</sequence>
<comment type="caution">
    <text evidence="8">The sequence shown here is derived from an EMBL/GenBank/DDBJ whole genome shotgun (WGS) entry which is preliminary data.</text>
</comment>
<keyword evidence="4 6" id="KW-1133">Transmembrane helix</keyword>
<feature type="transmembrane region" description="Helical" evidence="6">
    <location>
        <begin position="96"/>
        <end position="113"/>
    </location>
</feature>
<feature type="transmembrane region" description="Helical" evidence="6">
    <location>
        <begin position="427"/>
        <end position="449"/>
    </location>
</feature>
<feature type="transmembrane region" description="Helical" evidence="6">
    <location>
        <begin position="196"/>
        <end position="220"/>
    </location>
</feature>
<feature type="transmembrane region" description="Helical" evidence="6">
    <location>
        <begin position="337"/>
        <end position="361"/>
    </location>
</feature>
<evidence type="ECO:0000259" key="7">
    <source>
        <dbReference type="PROSITE" id="PS50850"/>
    </source>
</evidence>
<dbReference type="Proteomes" id="UP001201163">
    <property type="component" value="Unassembled WGS sequence"/>
</dbReference>
<evidence type="ECO:0000256" key="4">
    <source>
        <dbReference type="ARBA" id="ARBA00022989"/>
    </source>
</evidence>
<comment type="subcellular location">
    <subcellularLocation>
        <location evidence="1">Membrane</location>
        <topology evidence="1">Multi-pass membrane protein</topology>
    </subcellularLocation>
</comment>
<accession>A0AAD4LT82</accession>
<dbReference type="EMBL" id="JAKELL010000001">
    <property type="protein sequence ID" value="KAH9001500.1"/>
    <property type="molecule type" value="Genomic_DNA"/>
</dbReference>
<proteinExistence type="predicted"/>
<feature type="transmembrane region" description="Helical" evidence="6">
    <location>
        <begin position="301"/>
        <end position="325"/>
    </location>
</feature>
<dbReference type="PANTHER" id="PTHR23504:SF15">
    <property type="entry name" value="MAJOR FACILITATOR SUPERFAMILY (MFS) PROFILE DOMAIN-CONTAINING PROTEIN"/>
    <property type="match status" value="1"/>
</dbReference>
<keyword evidence="2" id="KW-0813">Transport</keyword>
<name>A0AAD4LT82_9AGAM</name>
<dbReference type="InterPro" id="IPR011701">
    <property type="entry name" value="MFS"/>
</dbReference>
<dbReference type="AlphaFoldDB" id="A0AAD4LT82"/>
<evidence type="ECO:0000256" key="5">
    <source>
        <dbReference type="ARBA" id="ARBA00023136"/>
    </source>
</evidence>
<evidence type="ECO:0000313" key="8">
    <source>
        <dbReference type="EMBL" id="KAH9001500.1"/>
    </source>
</evidence>
<evidence type="ECO:0000256" key="1">
    <source>
        <dbReference type="ARBA" id="ARBA00004141"/>
    </source>
</evidence>
<dbReference type="InterPro" id="IPR020846">
    <property type="entry name" value="MFS_dom"/>
</dbReference>
<gene>
    <name evidence="8" type="ORF">EDB92DRAFT_1788432</name>
</gene>
<feature type="transmembrane region" description="Helical" evidence="6">
    <location>
        <begin position="153"/>
        <end position="176"/>
    </location>
</feature>
<organism evidence="8 9">
    <name type="scientific">Lactarius akahatsu</name>
    <dbReference type="NCBI Taxonomy" id="416441"/>
    <lineage>
        <taxon>Eukaryota</taxon>
        <taxon>Fungi</taxon>
        <taxon>Dikarya</taxon>
        <taxon>Basidiomycota</taxon>
        <taxon>Agaricomycotina</taxon>
        <taxon>Agaricomycetes</taxon>
        <taxon>Russulales</taxon>
        <taxon>Russulaceae</taxon>
        <taxon>Lactarius</taxon>
    </lineage>
</organism>